<name>A0ABU0E715_9FIRM</name>
<evidence type="ECO:0000313" key="2">
    <source>
        <dbReference type="EMBL" id="MDQ0362699.1"/>
    </source>
</evidence>
<dbReference type="SUPFAM" id="SSF51556">
    <property type="entry name" value="Metallo-dependent hydrolases"/>
    <property type="match status" value="1"/>
</dbReference>
<dbReference type="InterPro" id="IPR011059">
    <property type="entry name" value="Metal-dep_hydrolase_composite"/>
</dbReference>
<dbReference type="Gene3D" id="3.20.20.140">
    <property type="entry name" value="Metal-dependent hydrolases"/>
    <property type="match status" value="1"/>
</dbReference>
<dbReference type="PANTHER" id="PTHR43135">
    <property type="entry name" value="ALPHA-D-RIBOSE 1-METHYLPHOSPHONATE 5-TRIPHOSPHATE DIPHOSPHATASE"/>
    <property type="match status" value="1"/>
</dbReference>
<reference evidence="2 3" key="1">
    <citation type="submission" date="2023-07" db="EMBL/GenBank/DDBJ databases">
        <title>Genomic Encyclopedia of Type Strains, Phase IV (KMG-IV): sequencing the most valuable type-strain genomes for metagenomic binning, comparative biology and taxonomic classification.</title>
        <authorList>
            <person name="Goeker M."/>
        </authorList>
    </citation>
    <scope>NUCLEOTIDE SEQUENCE [LARGE SCALE GENOMIC DNA]</scope>
    <source>
        <strain evidence="2 3">DSM 16784</strain>
    </source>
</reference>
<dbReference type="EMBL" id="JAUSUR010000007">
    <property type="protein sequence ID" value="MDQ0362699.1"/>
    <property type="molecule type" value="Genomic_DNA"/>
</dbReference>
<dbReference type="InterPro" id="IPR006680">
    <property type="entry name" value="Amidohydro-rel"/>
</dbReference>
<evidence type="ECO:0000313" key="3">
    <source>
        <dbReference type="Proteomes" id="UP001230220"/>
    </source>
</evidence>
<comment type="caution">
    <text evidence="2">The sequence shown here is derived from an EMBL/GenBank/DDBJ whole genome shotgun (WGS) entry which is preliminary data.</text>
</comment>
<accession>A0ABU0E715</accession>
<dbReference type="InterPro" id="IPR051781">
    <property type="entry name" value="Metallo-dep_Hydrolase"/>
</dbReference>
<evidence type="ECO:0000259" key="1">
    <source>
        <dbReference type="Pfam" id="PF01979"/>
    </source>
</evidence>
<proteinExistence type="predicted"/>
<sequence>MILIKNGKVYTMEAEKIINGDILIDNGKIVKVGKDLSADNAEVIDATGKYVYPGFVEAHCHLGLDESSIRTEGQDYNETSDPVMPHMRGKDGINPMDETVVNARNAGITTVCAGPGSANVLGGTFVIYKTQGNCIDEMIVKDDVAMKCAFGENPKMFYQSGKLKTRMNIAGLLRETLFKTKEYLAKKEAANGDVTKMPAFDMKLEAMIPVIKKEIPLKAHAHRADDILTSIRIAKEFDLDMTLDHCTEGHLIVDEVKNSGFDAIVGPSLTHKSKFELKEKSFTTPAVLQQAGMHIAITTDSPVVPQEYLPLCVSLAVKSGLDAYEGIKAITINAAEIIGVADRVGSIKEGKDADVVIANGDILDVATEVEYTIINGEVVYKK</sequence>
<dbReference type="Gene3D" id="2.30.40.10">
    <property type="entry name" value="Urease, subunit C, domain 1"/>
    <property type="match status" value="1"/>
</dbReference>
<dbReference type="Pfam" id="PF01979">
    <property type="entry name" value="Amidohydro_1"/>
    <property type="match status" value="1"/>
</dbReference>
<dbReference type="Proteomes" id="UP001230220">
    <property type="component" value="Unassembled WGS sequence"/>
</dbReference>
<protein>
    <submittedName>
        <fullName evidence="2">Imidazolonepropionase-like amidohydrolase</fullName>
    </submittedName>
</protein>
<organism evidence="2 3">
    <name type="scientific">Breznakia pachnodae</name>
    <dbReference type="NCBI Taxonomy" id="265178"/>
    <lineage>
        <taxon>Bacteria</taxon>
        <taxon>Bacillati</taxon>
        <taxon>Bacillota</taxon>
        <taxon>Erysipelotrichia</taxon>
        <taxon>Erysipelotrichales</taxon>
        <taxon>Erysipelotrichaceae</taxon>
        <taxon>Breznakia</taxon>
    </lineage>
</organism>
<dbReference type="PANTHER" id="PTHR43135:SF3">
    <property type="entry name" value="ALPHA-D-RIBOSE 1-METHYLPHOSPHONATE 5-TRIPHOSPHATE DIPHOSPHATASE"/>
    <property type="match status" value="1"/>
</dbReference>
<dbReference type="CDD" id="cd01309">
    <property type="entry name" value="Met_dep_hydrolase_C"/>
    <property type="match status" value="1"/>
</dbReference>
<keyword evidence="3" id="KW-1185">Reference proteome</keyword>
<feature type="domain" description="Amidohydrolase-related" evidence="1">
    <location>
        <begin position="50"/>
        <end position="379"/>
    </location>
</feature>
<dbReference type="InterPro" id="IPR032466">
    <property type="entry name" value="Metal_Hydrolase"/>
</dbReference>
<dbReference type="SUPFAM" id="SSF51338">
    <property type="entry name" value="Composite domain of metallo-dependent hydrolases"/>
    <property type="match status" value="1"/>
</dbReference>
<gene>
    <name evidence="2" type="ORF">J2S15_003453</name>
</gene>